<sequence>MDRYQSQVDAYLKSDAVNMPDTGAILFIGSSSFRIWGDRIKDAFPNHKVFNRAFGGSHLYDVLQFFDLLVVPYRPVQIFLYEGDNDIPSGMKTQEYLQDVITFVRMVEIKLPGTEVALVSIKPSPARMKWEAQYLEANRMMRDFADTKAQVHYIDVTQSMYDQKGRLRKELFAEDMVHLNQKGYQIWQPLIAPYLSDKAKK</sequence>
<keyword evidence="3" id="KW-1185">Reference proteome</keyword>
<dbReference type="SUPFAM" id="SSF52266">
    <property type="entry name" value="SGNH hydrolase"/>
    <property type="match status" value="1"/>
</dbReference>
<dbReference type="InterPro" id="IPR013830">
    <property type="entry name" value="SGNH_hydro"/>
</dbReference>
<reference evidence="2 3" key="1">
    <citation type="submission" date="2019-04" db="EMBL/GenBank/DDBJ databases">
        <title>Sphingobacterium olei sp. nov., isolated from oil-contaminated soil.</title>
        <authorList>
            <person name="Liu B."/>
        </authorList>
    </citation>
    <scope>NUCLEOTIDE SEQUENCE [LARGE SCALE GENOMIC DNA]</scope>
    <source>
        <strain evidence="2 3">Y3L14</strain>
    </source>
</reference>
<dbReference type="Pfam" id="PF13472">
    <property type="entry name" value="Lipase_GDSL_2"/>
    <property type="match status" value="1"/>
</dbReference>
<gene>
    <name evidence="2" type="ORF">FAZ19_08610</name>
</gene>
<evidence type="ECO:0000313" key="2">
    <source>
        <dbReference type="EMBL" id="TJY67167.1"/>
    </source>
</evidence>
<dbReference type="Gene3D" id="3.40.50.1110">
    <property type="entry name" value="SGNH hydrolase"/>
    <property type="match status" value="1"/>
</dbReference>
<comment type="caution">
    <text evidence="2">The sequence shown here is derived from an EMBL/GenBank/DDBJ whole genome shotgun (WGS) entry which is preliminary data.</text>
</comment>
<evidence type="ECO:0000259" key="1">
    <source>
        <dbReference type="Pfam" id="PF13472"/>
    </source>
</evidence>
<keyword evidence="2" id="KW-0378">Hydrolase</keyword>
<dbReference type="AlphaFoldDB" id="A0A4U0H5X5"/>
<name>A0A4U0H5X5_9SPHI</name>
<organism evidence="2 3">
    <name type="scientific">Sphingobacterium alkalisoli</name>
    <dbReference type="NCBI Taxonomy" id="1874115"/>
    <lineage>
        <taxon>Bacteria</taxon>
        <taxon>Pseudomonadati</taxon>
        <taxon>Bacteroidota</taxon>
        <taxon>Sphingobacteriia</taxon>
        <taxon>Sphingobacteriales</taxon>
        <taxon>Sphingobacteriaceae</taxon>
        <taxon>Sphingobacterium</taxon>
    </lineage>
</organism>
<feature type="domain" description="SGNH hydrolase-type esterase" evidence="1">
    <location>
        <begin position="32"/>
        <end position="186"/>
    </location>
</feature>
<accession>A0A4U0H5X5</accession>
<dbReference type="GO" id="GO:0016788">
    <property type="term" value="F:hydrolase activity, acting on ester bonds"/>
    <property type="evidence" value="ECO:0007669"/>
    <property type="project" value="UniProtKB-ARBA"/>
</dbReference>
<evidence type="ECO:0000313" key="3">
    <source>
        <dbReference type="Proteomes" id="UP000309872"/>
    </source>
</evidence>
<dbReference type="Proteomes" id="UP000309872">
    <property type="component" value="Unassembled WGS sequence"/>
</dbReference>
<protein>
    <submittedName>
        <fullName evidence="2">Acetylhydrolase</fullName>
    </submittedName>
</protein>
<dbReference type="InterPro" id="IPR036514">
    <property type="entry name" value="SGNH_hydro_sf"/>
</dbReference>
<proteinExistence type="predicted"/>
<dbReference type="EMBL" id="SUKA01000002">
    <property type="protein sequence ID" value="TJY67167.1"/>
    <property type="molecule type" value="Genomic_DNA"/>
</dbReference>
<dbReference type="OrthoDB" id="9790057at2"/>